<keyword evidence="3 6" id="KW-0285">Flavoprotein</keyword>
<comment type="similarity">
    <text evidence="2 6">Belongs to the FAD-dependent glycerol-3-phosphate dehydrogenase family.</text>
</comment>
<keyword evidence="10" id="KW-1185">Reference proteome</keyword>
<evidence type="ECO:0000259" key="7">
    <source>
        <dbReference type="Pfam" id="PF01266"/>
    </source>
</evidence>
<comment type="cofactor">
    <cofactor evidence="1 6">
        <name>FAD</name>
        <dbReference type="ChEBI" id="CHEBI:57692"/>
    </cofactor>
</comment>
<dbReference type="InterPro" id="IPR036188">
    <property type="entry name" value="FAD/NAD-bd_sf"/>
</dbReference>
<evidence type="ECO:0000256" key="5">
    <source>
        <dbReference type="ARBA" id="ARBA00023002"/>
    </source>
</evidence>
<evidence type="ECO:0000256" key="3">
    <source>
        <dbReference type="ARBA" id="ARBA00022630"/>
    </source>
</evidence>
<dbReference type="EMBL" id="BAABJP010000015">
    <property type="protein sequence ID" value="GAA5156755.1"/>
    <property type="molecule type" value="Genomic_DNA"/>
</dbReference>
<keyword evidence="5 6" id="KW-0560">Oxidoreductase</keyword>
<evidence type="ECO:0000313" key="10">
    <source>
        <dbReference type="Proteomes" id="UP001428817"/>
    </source>
</evidence>
<dbReference type="PRINTS" id="PR01001">
    <property type="entry name" value="FADG3PDH"/>
</dbReference>
<accession>A0ABP9Q4G7</accession>
<dbReference type="InterPro" id="IPR000447">
    <property type="entry name" value="G3P_DH_FAD-dep"/>
</dbReference>
<sequence>MNALNPAQRAEALRAAKESRHDLVVVGGGITGAGVALDGAARGLSVVLLEAGDLAGGTSSRSGKTVHGGLRYLEQLNFSLVAEALRERDLLISRLAQHLVAPEPFLYPLTRRWERPYIGAGVALYDALALAGRRGANKAGVPYHRHLTRAAALRAAPGLNPELVHGGLRYHDGRMDDARLALAVARTAAGHGARIVSHARVVGLHRSGGRVTGVAAEDTLTGERFSVRCSVVVNAAGVWAADVAALAGPPSFRVQPAKGVHLLLEPGAFDSTTGILARAEDSVIILRKWFGYWLLGTTDTAYDGDRANPAVESTDVDYLLRNVNRYLAKPLDRSHVLGAYAGLRPLLAPASDSATVTSALSRDHTVLEEPNGLVTVVGGKYTTYRLMAADAVDAAGRSLRRTLPPSPTAELPLVGAAGWLAVANRLPRLAEEFDVPEPVLGRMLHRYGDELPAVLAPITDDPALATPLPGAEEYLPVELRYAATHEGAQRLADVLDRRTHLSIERRDGALSAAPAVASLLAPLLGWDNARRDRELDHYQSRLHLTVDRSRSG</sequence>
<reference evidence="10" key="1">
    <citation type="journal article" date="2019" name="Int. J. Syst. Evol. Microbiol.">
        <title>The Global Catalogue of Microorganisms (GCM) 10K type strain sequencing project: providing services to taxonomists for standard genome sequencing and annotation.</title>
        <authorList>
            <consortium name="The Broad Institute Genomics Platform"/>
            <consortium name="The Broad Institute Genome Sequencing Center for Infectious Disease"/>
            <person name="Wu L."/>
            <person name="Ma J."/>
        </authorList>
    </citation>
    <scope>NUCLEOTIDE SEQUENCE [LARGE SCALE GENOMIC DNA]</scope>
    <source>
        <strain evidence="10">JCM 18303</strain>
    </source>
</reference>
<dbReference type="RefSeq" id="WP_221497581.1">
    <property type="nucleotide sequence ID" value="NZ_BAABJP010000015.1"/>
</dbReference>
<evidence type="ECO:0000256" key="2">
    <source>
        <dbReference type="ARBA" id="ARBA00007330"/>
    </source>
</evidence>
<feature type="domain" description="FAD dependent oxidoreductase" evidence="7">
    <location>
        <begin position="22"/>
        <end position="384"/>
    </location>
</feature>
<dbReference type="InterPro" id="IPR031656">
    <property type="entry name" value="DAO_C"/>
</dbReference>
<proteinExistence type="inferred from homology"/>
<feature type="domain" description="Alpha-glycerophosphate oxidase C-terminal" evidence="8">
    <location>
        <begin position="407"/>
        <end position="531"/>
    </location>
</feature>
<dbReference type="Gene3D" id="1.10.8.870">
    <property type="entry name" value="Alpha-glycerophosphate oxidase, cap domain"/>
    <property type="match status" value="1"/>
</dbReference>
<dbReference type="Pfam" id="PF01266">
    <property type="entry name" value="DAO"/>
    <property type="match status" value="1"/>
</dbReference>
<evidence type="ECO:0000256" key="4">
    <source>
        <dbReference type="ARBA" id="ARBA00022827"/>
    </source>
</evidence>
<comment type="catalytic activity">
    <reaction evidence="6">
        <text>a quinone + sn-glycerol 3-phosphate = dihydroxyacetone phosphate + a quinol</text>
        <dbReference type="Rhea" id="RHEA:18977"/>
        <dbReference type="ChEBI" id="CHEBI:24646"/>
        <dbReference type="ChEBI" id="CHEBI:57597"/>
        <dbReference type="ChEBI" id="CHEBI:57642"/>
        <dbReference type="ChEBI" id="CHEBI:132124"/>
        <dbReference type="EC" id="1.1.5.3"/>
    </reaction>
</comment>
<dbReference type="Gene3D" id="3.30.9.10">
    <property type="entry name" value="D-Amino Acid Oxidase, subunit A, domain 2"/>
    <property type="match status" value="1"/>
</dbReference>
<name>A0ABP9Q4G7_9PSEU</name>
<keyword evidence="4" id="KW-0274">FAD</keyword>
<protein>
    <recommendedName>
        <fullName evidence="6">Glycerol-3-phosphate dehydrogenase</fullName>
        <ecNumber evidence="6">1.1.5.3</ecNumber>
    </recommendedName>
</protein>
<dbReference type="Gene3D" id="3.50.50.60">
    <property type="entry name" value="FAD/NAD(P)-binding domain"/>
    <property type="match status" value="1"/>
</dbReference>
<gene>
    <name evidence="9" type="ORF">GCM10023321_33220</name>
</gene>
<comment type="caution">
    <text evidence="9">The sequence shown here is derived from an EMBL/GenBank/DDBJ whole genome shotgun (WGS) entry which is preliminary data.</text>
</comment>
<dbReference type="Proteomes" id="UP001428817">
    <property type="component" value="Unassembled WGS sequence"/>
</dbReference>
<dbReference type="SUPFAM" id="SSF51905">
    <property type="entry name" value="FAD/NAD(P)-binding domain"/>
    <property type="match status" value="1"/>
</dbReference>
<dbReference type="PANTHER" id="PTHR11985:SF31">
    <property type="entry name" value="GLYCEROL-3-PHOSPHATE DEHYDROGENASE 2"/>
    <property type="match status" value="1"/>
</dbReference>
<dbReference type="InterPro" id="IPR038299">
    <property type="entry name" value="DAO_C_sf"/>
</dbReference>
<evidence type="ECO:0000256" key="6">
    <source>
        <dbReference type="RuleBase" id="RU361217"/>
    </source>
</evidence>
<dbReference type="PROSITE" id="PS00978">
    <property type="entry name" value="FAD_G3PDH_2"/>
    <property type="match status" value="1"/>
</dbReference>
<dbReference type="InterPro" id="IPR006076">
    <property type="entry name" value="FAD-dep_OxRdtase"/>
</dbReference>
<evidence type="ECO:0000313" key="9">
    <source>
        <dbReference type="EMBL" id="GAA5156755.1"/>
    </source>
</evidence>
<organism evidence="9 10">
    <name type="scientific">Pseudonocardia eucalypti</name>
    <dbReference type="NCBI Taxonomy" id="648755"/>
    <lineage>
        <taxon>Bacteria</taxon>
        <taxon>Bacillati</taxon>
        <taxon>Actinomycetota</taxon>
        <taxon>Actinomycetes</taxon>
        <taxon>Pseudonocardiales</taxon>
        <taxon>Pseudonocardiaceae</taxon>
        <taxon>Pseudonocardia</taxon>
    </lineage>
</organism>
<dbReference type="EC" id="1.1.5.3" evidence="6"/>
<evidence type="ECO:0000256" key="1">
    <source>
        <dbReference type="ARBA" id="ARBA00001974"/>
    </source>
</evidence>
<dbReference type="SUPFAM" id="SSF54373">
    <property type="entry name" value="FAD-linked reductases, C-terminal domain"/>
    <property type="match status" value="1"/>
</dbReference>
<evidence type="ECO:0000259" key="8">
    <source>
        <dbReference type="Pfam" id="PF16901"/>
    </source>
</evidence>
<dbReference type="PANTHER" id="PTHR11985">
    <property type="entry name" value="GLYCEROL-3-PHOSPHATE DEHYDROGENASE"/>
    <property type="match status" value="1"/>
</dbReference>
<dbReference type="PROSITE" id="PS00977">
    <property type="entry name" value="FAD_G3PDH_1"/>
    <property type="match status" value="1"/>
</dbReference>
<dbReference type="Pfam" id="PF16901">
    <property type="entry name" value="DAO_C"/>
    <property type="match status" value="1"/>
</dbReference>